<dbReference type="EMBL" id="VENJ01000011">
    <property type="protein sequence ID" value="MTJ04801.1"/>
    <property type="molecule type" value="Genomic_DNA"/>
</dbReference>
<dbReference type="AlphaFoldDB" id="A0A7C9M9D2"/>
<sequence length="113" mass="12276">MKAVVVLTMAVALAACGGGDRRSNDRAPVTRLSSGPISSACMASPRKARSRQLCGCIQTVANRSLSRSDQHLAASFFADPHRAQEIRQSDNFRHELFWEKYTEFSGNAEASCG</sequence>
<evidence type="ECO:0000313" key="2">
    <source>
        <dbReference type="Proteomes" id="UP000483078"/>
    </source>
</evidence>
<proteinExistence type="predicted"/>
<dbReference type="PROSITE" id="PS51257">
    <property type="entry name" value="PROKAR_LIPOPROTEIN"/>
    <property type="match status" value="1"/>
</dbReference>
<evidence type="ECO:0000313" key="1">
    <source>
        <dbReference type="EMBL" id="MTJ04801.1"/>
    </source>
</evidence>
<comment type="caution">
    <text evidence="1">The sequence shown here is derived from an EMBL/GenBank/DDBJ whole genome shotgun (WGS) entry which is preliminary data.</text>
</comment>
<accession>A0A7C9M9D2</accession>
<reference evidence="1 2" key="1">
    <citation type="submission" date="2019-06" db="EMBL/GenBank/DDBJ databases">
        <title>Enrichment of Autotrophic Halophilic Microorganisms from Red Sea Brine Pool Using Microbial Electrosynthesis System.</title>
        <authorList>
            <person name="Alqahtani M.F."/>
            <person name="Bajracharya S."/>
            <person name="Katuri K.P."/>
            <person name="Ali M."/>
            <person name="Saikaly P.E."/>
        </authorList>
    </citation>
    <scope>NUCLEOTIDE SEQUENCE [LARGE SCALE GENOMIC DNA]</scope>
    <source>
        <strain evidence="1">MES6</strain>
    </source>
</reference>
<dbReference type="RefSeq" id="WP_273249520.1">
    <property type="nucleotide sequence ID" value="NZ_VENJ01000011.1"/>
</dbReference>
<protein>
    <recommendedName>
        <fullName evidence="3">Arginine transporter</fullName>
    </recommendedName>
</protein>
<dbReference type="Proteomes" id="UP000483078">
    <property type="component" value="Unassembled WGS sequence"/>
</dbReference>
<organism evidence="1 2">
    <name type="scientific">Sediminimonas qiaohouensis</name>
    <dbReference type="NCBI Taxonomy" id="552061"/>
    <lineage>
        <taxon>Bacteria</taxon>
        <taxon>Pseudomonadati</taxon>
        <taxon>Pseudomonadota</taxon>
        <taxon>Alphaproteobacteria</taxon>
        <taxon>Rhodobacterales</taxon>
        <taxon>Roseobacteraceae</taxon>
        <taxon>Sediminimonas</taxon>
    </lineage>
</organism>
<gene>
    <name evidence="1" type="ORF">FH759_08945</name>
</gene>
<evidence type="ECO:0008006" key="3">
    <source>
        <dbReference type="Google" id="ProtNLM"/>
    </source>
</evidence>
<name>A0A7C9M9D2_9RHOB</name>